<evidence type="ECO:0000256" key="13">
    <source>
        <dbReference type="PROSITE-ProRule" id="PRU00042"/>
    </source>
</evidence>
<dbReference type="AlphaFoldDB" id="A0A8M1KK34"/>
<dbReference type="RefSeq" id="XP_042562930.1">
    <property type="nucleotide sequence ID" value="XM_042706996.1"/>
</dbReference>
<dbReference type="FunFam" id="3.30.160.60:FF:001102">
    <property type="entry name" value="Transcription factor IIIA"/>
    <property type="match status" value="2"/>
</dbReference>
<keyword evidence="3" id="KW-0479">Metal-binding</keyword>
<feature type="compositionally biased region" description="Pro residues" evidence="14">
    <location>
        <begin position="299"/>
        <end position="314"/>
    </location>
</feature>
<keyword evidence="6" id="KW-0862">Zinc</keyword>
<feature type="compositionally biased region" description="Basic residues" evidence="14">
    <location>
        <begin position="278"/>
        <end position="290"/>
    </location>
</feature>
<keyword evidence="10" id="KW-0804">Transcription</keyword>
<dbReference type="PROSITE" id="PS00028">
    <property type="entry name" value="ZINC_FINGER_C2H2_1"/>
    <property type="match status" value="8"/>
</dbReference>
<feature type="domain" description="C2H2-type" evidence="15">
    <location>
        <begin position="218"/>
        <end position="248"/>
    </location>
</feature>
<evidence type="ECO:0000313" key="16">
    <source>
        <dbReference type="Proteomes" id="UP000515152"/>
    </source>
</evidence>
<dbReference type="KEGG" id="char:122132180"/>
<feature type="compositionally biased region" description="Basic and acidic residues" evidence="14">
    <location>
        <begin position="333"/>
        <end position="344"/>
    </location>
</feature>
<name>A0A8M1KK34_CLUHA</name>
<keyword evidence="4" id="KW-0677">Repeat</keyword>
<sequence length="344" mass="38649">MGERFRNVDKNFVCSFFNCKASFSKFWKLEAHLCKHTGLRPFACASCDKSFCTRYQLTRHDLTHSGEKPYRCSVEGCPQTFASNGSMKNHVSRVHQQKENRYVCRVAGCGKEFRKRNQLKTHTCGHTKIFPFECNFQGCNKKFAGSKQLQKHGKVHEGYPCAESGCVFKGNTWSEYQTHRKLQHRAALPCDDCKKVFREAWFLLKHRHRVHLGEPRVFRCTVQGCLKSYTTQLNLQSHVLSLHEGKRPFKCTQAGCNKAFAMKESLKRHGVAHDPEKKKIKKNNAPKSSKKAGSAAAPPADPPAAPPAAPPADPPAAAKVTASLQNLKLGKPKPTDRTKAKPKS</sequence>
<evidence type="ECO:0000259" key="15">
    <source>
        <dbReference type="PROSITE" id="PS50157"/>
    </source>
</evidence>
<dbReference type="InterPro" id="IPR013087">
    <property type="entry name" value="Znf_C2H2_type"/>
</dbReference>
<dbReference type="GO" id="GO:0003677">
    <property type="term" value="F:DNA binding"/>
    <property type="evidence" value="ECO:0007669"/>
    <property type="project" value="UniProtKB-KW"/>
</dbReference>
<dbReference type="Pfam" id="PF22110">
    <property type="entry name" value="TFIIIA_zf-C2H2"/>
    <property type="match status" value="1"/>
</dbReference>
<dbReference type="PANTHER" id="PTHR46179">
    <property type="entry name" value="ZINC FINGER PROTEIN"/>
    <property type="match status" value="1"/>
</dbReference>
<keyword evidence="16" id="KW-1185">Reference proteome</keyword>
<evidence type="ECO:0000313" key="17">
    <source>
        <dbReference type="RefSeq" id="XP_042562930.1"/>
    </source>
</evidence>
<proteinExistence type="predicted"/>
<keyword evidence="7" id="KW-0694">RNA-binding</keyword>
<evidence type="ECO:0000256" key="3">
    <source>
        <dbReference type="ARBA" id="ARBA00022723"/>
    </source>
</evidence>
<comment type="subcellular location">
    <subcellularLocation>
        <location evidence="1">Nucleus</location>
    </subcellularLocation>
</comment>
<dbReference type="CTD" id="100037394"/>
<evidence type="ECO:0000256" key="14">
    <source>
        <dbReference type="SAM" id="MobiDB-lite"/>
    </source>
</evidence>
<dbReference type="InterPro" id="IPR054599">
    <property type="entry name" value="TFIIIA_Zfn-C2H2"/>
</dbReference>
<evidence type="ECO:0000256" key="6">
    <source>
        <dbReference type="ARBA" id="ARBA00022833"/>
    </source>
</evidence>
<dbReference type="Proteomes" id="UP000515152">
    <property type="component" value="Unplaced"/>
</dbReference>
<dbReference type="FunFam" id="3.30.160.60:FF:000446">
    <property type="entry name" value="Zinc finger protein"/>
    <property type="match status" value="1"/>
</dbReference>
<dbReference type="PANTHER" id="PTHR46179:SF1">
    <property type="entry name" value="TRANSCRIPTION FACTOR IIIA"/>
    <property type="match status" value="1"/>
</dbReference>
<keyword evidence="2" id="KW-0690">Ribosome biogenesis</keyword>
<feature type="region of interest" description="Disordered" evidence="14">
    <location>
        <begin position="267"/>
        <end position="344"/>
    </location>
</feature>
<organism evidence="16 17">
    <name type="scientific">Clupea harengus</name>
    <name type="common">Atlantic herring</name>
    <dbReference type="NCBI Taxonomy" id="7950"/>
    <lineage>
        <taxon>Eukaryota</taxon>
        <taxon>Metazoa</taxon>
        <taxon>Chordata</taxon>
        <taxon>Craniata</taxon>
        <taxon>Vertebrata</taxon>
        <taxon>Euteleostomi</taxon>
        <taxon>Actinopterygii</taxon>
        <taxon>Neopterygii</taxon>
        <taxon>Teleostei</taxon>
        <taxon>Clupei</taxon>
        <taxon>Clupeiformes</taxon>
        <taxon>Clupeoidei</taxon>
        <taxon>Clupeidae</taxon>
        <taxon>Clupea</taxon>
    </lineage>
</organism>
<keyword evidence="9" id="KW-0238">DNA-binding</keyword>
<feature type="compositionally biased region" description="Basic and acidic residues" evidence="14">
    <location>
        <begin position="267"/>
        <end position="277"/>
    </location>
</feature>
<dbReference type="SMART" id="SM00355">
    <property type="entry name" value="ZnF_C2H2"/>
    <property type="match status" value="9"/>
</dbReference>
<evidence type="ECO:0000256" key="2">
    <source>
        <dbReference type="ARBA" id="ARBA00022517"/>
    </source>
</evidence>
<dbReference type="OrthoDB" id="2687452at2759"/>
<feature type="domain" description="C2H2-type" evidence="15">
    <location>
        <begin position="70"/>
        <end position="100"/>
    </location>
</feature>
<keyword evidence="5 13" id="KW-0863">Zinc-finger</keyword>
<evidence type="ECO:0000256" key="8">
    <source>
        <dbReference type="ARBA" id="ARBA00023015"/>
    </source>
</evidence>
<feature type="domain" description="C2H2-type" evidence="15">
    <location>
        <begin position="132"/>
        <end position="158"/>
    </location>
</feature>
<dbReference type="Pfam" id="PF00096">
    <property type="entry name" value="zf-C2H2"/>
    <property type="match status" value="3"/>
</dbReference>
<dbReference type="GeneID" id="122132180"/>
<evidence type="ECO:0000256" key="1">
    <source>
        <dbReference type="ARBA" id="ARBA00004123"/>
    </source>
</evidence>
<protein>
    <recommendedName>
        <fullName evidence="12">Transcription factor IIIA</fullName>
    </recommendedName>
</protein>
<reference evidence="17" key="1">
    <citation type="submission" date="2025-08" db="UniProtKB">
        <authorList>
            <consortium name="RefSeq"/>
        </authorList>
    </citation>
    <scope>IDENTIFICATION</scope>
</reference>
<feature type="domain" description="C2H2-type" evidence="15">
    <location>
        <begin position="249"/>
        <end position="278"/>
    </location>
</feature>
<keyword evidence="11" id="KW-0539">Nucleus</keyword>
<dbReference type="GO" id="GO:0003723">
    <property type="term" value="F:RNA binding"/>
    <property type="evidence" value="ECO:0007669"/>
    <property type="project" value="UniProtKB-KW"/>
</dbReference>
<feature type="domain" description="C2H2-type" evidence="15">
    <location>
        <begin position="42"/>
        <end position="69"/>
    </location>
</feature>
<feature type="domain" description="C2H2-type" evidence="15">
    <location>
        <begin position="12"/>
        <end position="41"/>
    </location>
</feature>
<evidence type="ECO:0000256" key="10">
    <source>
        <dbReference type="ARBA" id="ARBA00023163"/>
    </source>
</evidence>
<dbReference type="PROSITE" id="PS50157">
    <property type="entry name" value="ZINC_FINGER_C2H2_2"/>
    <property type="match status" value="8"/>
</dbReference>
<keyword evidence="8" id="KW-0805">Transcription regulation</keyword>
<dbReference type="GO" id="GO:0005634">
    <property type="term" value="C:nucleus"/>
    <property type="evidence" value="ECO:0007669"/>
    <property type="project" value="UniProtKB-SubCell"/>
</dbReference>
<dbReference type="GO" id="GO:0008270">
    <property type="term" value="F:zinc ion binding"/>
    <property type="evidence" value="ECO:0007669"/>
    <property type="project" value="UniProtKB-KW"/>
</dbReference>
<evidence type="ECO:0000256" key="12">
    <source>
        <dbReference type="ARBA" id="ARBA00040434"/>
    </source>
</evidence>
<evidence type="ECO:0000256" key="11">
    <source>
        <dbReference type="ARBA" id="ARBA00023242"/>
    </source>
</evidence>
<evidence type="ECO:0000256" key="9">
    <source>
        <dbReference type="ARBA" id="ARBA00023125"/>
    </source>
</evidence>
<gene>
    <name evidence="17" type="primary">gtf3ab</name>
</gene>
<feature type="domain" description="C2H2-type" evidence="15">
    <location>
        <begin position="188"/>
        <end position="216"/>
    </location>
</feature>
<evidence type="ECO:0000256" key="4">
    <source>
        <dbReference type="ARBA" id="ARBA00022737"/>
    </source>
</evidence>
<accession>A0A8M1KK34</accession>
<evidence type="ECO:0000256" key="5">
    <source>
        <dbReference type="ARBA" id="ARBA00022771"/>
    </source>
</evidence>
<dbReference type="InterPro" id="IPR051061">
    <property type="entry name" value="Zinc_finger_trans_reg"/>
</dbReference>
<feature type="domain" description="C2H2-type" evidence="15">
    <location>
        <begin position="102"/>
        <end position="131"/>
    </location>
</feature>
<dbReference type="GO" id="GO:0042254">
    <property type="term" value="P:ribosome biogenesis"/>
    <property type="evidence" value="ECO:0007669"/>
    <property type="project" value="UniProtKB-KW"/>
</dbReference>
<evidence type="ECO:0000256" key="7">
    <source>
        <dbReference type="ARBA" id="ARBA00022884"/>
    </source>
</evidence>